<name>A0ABT8IZ96_9MICO</name>
<sequence>MTDVMGTVQLSQQWQRDLGPFLTAEQAARLLRLTVSDINTLARSLEILELRDSVGCRIYPWFTFDSSEAEQGELSIIAGLESVLVALARATDETWLWALWLAGHDPRHRGTAPVDGLTCGSAARVLEQARNEDWSWTSTC</sequence>
<organism evidence="1 2">
    <name type="scientific">Leifsonia virtsii</name>
    <dbReference type="NCBI Taxonomy" id="3035915"/>
    <lineage>
        <taxon>Bacteria</taxon>
        <taxon>Bacillati</taxon>
        <taxon>Actinomycetota</taxon>
        <taxon>Actinomycetes</taxon>
        <taxon>Micrococcales</taxon>
        <taxon>Microbacteriaceae</taxon>
        <taxon>Leifsonia</taxon>
    </lineage>
</organism>
<dbReference type="EMBL" id="JAROCB010000003">
    <property type="protein sequence ID" value="MDN4598027.1"/>
    <property type="molecule type" value="Genomic_DNA"/>
</dbReference>
<proteinExistence type="predicted"/>
<accession>A0ABT8IZ96</accession>
<keyword evidence="2" id="KW-1185">Reference proteome</keyword>
<dbReference type="Proteomes" id="UP001174210">
    <property type="component" value="Unassembled WGS sequence"/>
</dbReference>
<protein>
    <recommendedName>
        <fullName evidence="3">Antitoxin Xre/MbcA/ParS-like toxin-binding domain-containing protein</fullName>
    </recommendedName>
</protein>
<dbReference type="RefSeq" id="WP_301219377.1">
    <property type="nucleotide sequence ID" value="NZ_JAROCB010000003.1"/>
</dbReference>
<gene>
    <name evidence="1" type="ORF">P5G59_12815</name>
</gene>
<reference evidence="1" key="1">
    <citation type="submission" date="2023-03" db="EMBL/GenBank/DDBJ databases">
        <title>MT1 and MT2 Draft Genomes of Novel Species.</title>
        <authorList>
            <person name="Venkateswaran K."/>
        </authorList>
    </citation>
    <scope>NUCLEOTIDE SEQUENCE</scope>
    <source>
        <strain evidence="1">F6_8S_P_1A</strain>
    </source>
</reference>
<comment type="caution">
    <text evidence="1">The sequence shown here is derived from an EMBL/GenBank/DDBJ whole genome shotgun (WGS) entry which is preliminary data.</text>
</comment>
<evidence type="ECO:0008006" key="3">
    <source>
        <dbReference type="Google" id="ProtNLM"/>
    </source>
</evidence>
<evidence type="ECO:0000313" key="1">
    <source>
        <dbReference type="EMBL" id="MDN4598027.1"/>
    </source>
</evidence>
<evidence type="ECO:0000313" key="2">
    <source>
        <dbReference type="Proteomes" id="UP001174210"/>
    </source>
</evidence>